<evidence type="ECO:0000313" key="2">
    <source>
        <dbReference type="Proteomes" id="UP000191812"/>
    </source>
</evidence>
<comment type="caution">
    <text evidence="1">The sequence shown here is derived from an EMBL/GenBank/DDBJ whole genome shotgun (WGS) entry which is preliminary data.</text>
</comment>
<evidence type="ECO:0008006" key="3">
    <source>
        <dbReference type="Google" id="ProtNLM"/>
    </source>
</evidence>
<gene>
    <name evidence="1" type="ORF">AGR13a_Lc100189</name>
</gene>
<dbReference type="Proteomes" id="UP000191812">
    <property type="component" value="Unassembled WGS sequence"/>
</dbReference>
<sequence length="66" mass="7088">MCPVLELVLSRAVSELVFDDIKKYCGSAHRGLPGFTRARKKPTAGVGAAGRNKSERALTTLKTARS</sequence>
<evidence type="ECO:0000313" key="1">
    <source>
        <dbReference type="EMBL" id="CUX47200.1"/>
    </source>
</evidence>
<reference evidence="1 2" key="1">
    <citation type="submission" date="2016-01" db="EMBL/GenBank/DDBJ databases">
        <authorList>
            <person name="Regsiter A."/>
            <person name="william w."/>
        </authorList>
    </citation>
    <scope>NUCLEOTIDE SEQUENCE [LARGE SCALE GENOMIC DNA]</scope>
    <source>
        <strain evidence="1 2">CFBP 6927</strain>
    </source>
</reference>
<name>A0ABM9VJR8_9HYPH</name>
<organism evidence="1 2">
    <name type="scientific">Agrobacterium genomosp. 13 str. CFBP 6927</name>
    <dbReference type="NCBI Taxonomy" id="1183428"/>
    <lineage>
        <taxon>Bacteria</taxon>
        <taxon>Pseudomonadati</taxon>
        <taxon>Pseudomonadota</taxon>
        <taxon>Alphaproteobacteria</taxon>
        <taxon>Hyphomicrobiales</taxon>
        <taxon>Rhizobiaceae</taxon>
        <taxon>Rhizobium/Agrobacterium group</taxon>
        <taxon>Agrobacterium</taxon>
        <taxon>Agrobacterium tumefaciens complex</taxon>
    </lineage>
</organism>
<proteinExistence type="predicted"/>
<accession>A0ABM9VJR8</accession>
<dbReference type="EMBL" id="FBWH01000036">
    <property type="protein sequence ID" value="CUX47200.1"/>
    <property type="molecule type" value="Genomic_DNA"/>
</dbReference>
<keyword evidence="2" id="KW-1185">Reference proteome</keyword>
<protein>
    <recommendedName>
        <fullName evidence="3">Transposase</fullName>
    </recommendedName>
</protein>